<dbReference type="PANTHER" id="PTHR13946">
    <property type="entry name" value="DNA-DIRECTED RNA POLYMERASE I,II,III"/>
    <property type="match status" value="1"/>
</dbReference>
<comment type="caution">
    <text evidence="6">The sequence shown here is derived from an EMBL/GenBank/DDBJ whole genome shotgun (WGS) entry which is preliminary data.</text>
</comment>
<comment type="subunit">
    <text evidence="4">Part of the RNA polymerase complex.</text>
</comment>
<comment type="function">
    <text evidence="4">DNA-dependent RNA polymerase (RNAP) catalyzes the transcription of DNA into RNA using the four ribonucleoside triphosphates as substrates.</text>
</comment>
<keyword evidence="4" id="KW-0963">Cytoplasm</keyword>
<keyword evidence="1 4" id="KW-0240">DNA-directed RNA polymerase</keyword>
<dbReference type="SUPFAM" id="SSF55257">
    <property type="entry name" value="RBP11-like subunits of RNA polymerase"/>
    <property type="match status" value="1"/>
</dbReference>
<reference evidence="6" key="1">
    <citation type="submission" date="2021-01" db="EMBL/GenBank/DDBJ databases">
        <title>Active Sulfur Cycling in an Early Earth Analoge.</title>
        <authorList>
            <person name="Hahn C.R."/>
            <person name="Youssef N.H."/>
            <person name="Elshahed M."/>
        </authorList>
    </citation>
    <scope>NUCLEOTIDE SEQUENCE</scope>
    <source>
        <strain evidence="6">Zod_Metabat.1151</strain>
    </source>
</reference>
<keyword evidence="4" id="KW-0548">Nucleotidyltransferase</keyword>
<dbReference type="InterPro" id="IPR008193">
    <property type="entry name" value="RNA_pol_Rpb11_13-16kDa_CS"/>
</dbReference>
<gene>
    <name evidence="4" type="primary">rpo11</name>
    <name evidence="4" type="synonym">rpoL</name>
    <name evidence="6" type="ORF">JW744_03220</name>
</gene>
<dbReference type="PROSITE" id="PS01154">
    <property type="entry name" value="RNA_POL_L_13KD"/>
    <property type="match status" value="1"/>
</dbReference>
<accession>A0A938YSU8</accession>
<dbReference type="GO" id="GO:0003899">
    <property type="term" value="F:DNA-directed RNA polymerase activity"/>
    <property type="evidence" value="ECO:0007669"/>
    <property type="project" value="UniProtKB-UniRule"/>
</dbReference>
<comment type="subcellular location">
    <subcellularLocation>
        <location evidence="4">Cytoplasm</location>
    </subcellularLocation>
</comment>
<dbReference type="InterPro" id="IPR022905">
    <property type="entry name" value="Rpo11-like"/>
</dbReference>
<dbReference type="EMBL" id="JAFGDB010000052">
    <property type="protein sequence ID" value="MBN2067452.1"/>
    <property type="molecule type" value="Genomic_DNA"/>
</dbReference>
<dbReference type="InterPro" id="IPR036603">
    <property type="entry name" value="RBP11-like"/>
</dbReference>
<dbReference type="GO" id="GO:0006351">
    <property type="term" value="P:DNA-templated transcription"/>
    <property type="evidence" value="ECO:0007669"/>
    <property type="project" value="UniProtKB-UniRule"/>
</dbReference>
<feature type="domain" description="DNA-directed RNA polymerase RBP11-like dimerisation" evidence="5">
    <location>
        <begin position="12"/>
        <end position="84"/>
    </location>
</feature>
<comment type="similarity">
    <text evidence="3 4">Belongs to the archaeal Rpo11/eukaryotic RPB11/RPC19 RNA polymerase subunit family.</text>
</comment>
<evidence type="ECO:0000256" key="3">
    <source>
        <dbReference type="ARBA" id="ARBA00025751"/>
    </source>
</evidence>
<dbReference type="HAMAP" id="MF_00261">
    <property type="entry name" value="RNApol_arch_Rpo11"/>
    <property type="match status" value="1"/>
</dbReference>
<dbReference type="Pfam" id="PF13656">
    <property type="entry name" value="RNA_pol_L_2"/>
    <property type="match status" value="1"/>
</dbReference>
<evidence type="ECO:0000313" key="7">
    <source>
        <dbReference type="Proteomes" id="UP000809243"/>
    </source>
</evidence>
<dbReference type="GO" id="GO:0003677">
    <property type="term" value="F:DNA binding"/>
    <property type="evidence" value="ECO:0007669"/>
    <property type="project" value="InterPro"/>
</dbReference>
<sequence>MDIEVLTSKKDELEFVLKGERHTFPNLLREALLEESGVEFAAYRLEHPFDSECRFVVRTKGKTPKKALSDALKKVDSNLSEFKKAFKAAK</sequence>
<dbReference type="PANTHER" id="PTHR13946:SF28">
    <property type="entry name" value="DNA-DIRECTED RNA POLYMERASES I AND III SUBUNIT RPAC2"/>
    <property type="match status" value="1"/>
</dbReference>
<dbReference type="Proteomes" id="UP000809243">
    <property type="component" value="Unassembled WGS sequence"/>
</dbReference>
<dbReference type="GO" id="GO:0046983">
    <property type="term" value="F:protein dimerization activity"/>
    <property type="evidence" value="ECO:0007669"/>
    <property type="project" value="InterPro"/>
</dbReference>
<name>A0A938YSU8_9ARCH</name>
<dbReference type="EC" id="2.7.7.6" evidence="4"/>
<dbReference type="CDD" id="cd06927">
    <property type="entry name" value="RNAP_L"/>
    <property type="match status" value="1"/>
</dbReference>
<evidence type="ECO:0000256" key="1">
    <source>
        <dbReference type="ARBA" id="ARBA00022478"/>
    </source>
</evidence>
<organism evidence="6 7">
    <name type="scientific">Candidatus Iainarchaeum sp</name>
    <dbReference type="NCBI Taxonomy" id="3101447"/>
    <lineage>
        <taxon>Archaea</taxon>
        <taxon>Candidatus Iainarchaeota</taxon>
        <taxon>Candidatus Iainarchaeia</taxon>
        <taxon>Candidatus Iainarchaeales</taxon>
        <taxon>Candidatus Iainarchaeaceae</taxon>
        <taxon>Candidatus Iainarchaeum</taxon>
    </lineage>
</organism>
<dbReference type="InterPro" id="IPR009025">
    <property type="entry name" value="RBP11-like_dimer"/>
</dbReference>
<evidence type="ECO:0000256" key="4">
    <source>
        <dbReference type="HAMAP-Rule" id="MF_00261"/>
    </source>
</evidence>
<dbReference type="GO" id="GO:0005737">
    <property type="term" value="C:cytoplasm"/>
    <property type="evidence" value="ECO:0007669"/>
    <property type="project" value="UniProtKB-SubCell"/>
</dbReference>
<protein>
    <recommendedName>
        <fullName evidence="4">DNA-directed RNA polymerase subunit Rpo11</fullName>
        <ecNumber evidence="4">2.7.7.6</ecNumber>
    </recommendedName>
    <alternativeName>
        <fullName evidence="4">DNA-directed RNA polymerase subunit L</fullName>
    </alternativeName>
</protein>
<keyword evidence="4" id="KW-0808">Transferase</keyword>
<dbReference type="Gene3D" id="3.30.1360.10">
    <property type="entry name" value="RNA polymerase, RBP11-like subunit"/>
    <property type="match status" value="1"/>
</dbReference>
<dbReference type="AlphaFoldDB" id="A0A938YSU8"/>
<keyword evidence="2 4" id="KW-0804">Transcription</keyword>
<evidence type="ECO:0000259" key="5">
    <source>
        <dbReference type="Pfam" id="PF13656"/>
    </source>
</evidence>
<dbReference type="GO" id="GO:0000428">
    <property type="term" value="C:DNA-directed RNA polymerase complex"/>
    <property type="evidence" value="ECO:0007669"/>
    <property type="project" value="UniProtKB-KW"/>
</dbReference>
<proteinExistence type="inferred from homology"/>
<evidence type="ECO:0000313" key="6">
    <source>
        <dbReference type="EMBL" id="MBN2067452.1"/>
    </source>
</evidence>
<evidence type="ECO:0000256" key="2">
    <source>
        <dbReference type="ARBA" id="ARBA00023163"/>
    </source>
</evidence>
<comment type="catalytic activity">
    <reaction evidence="4">
        <text>RNA(n) + a ribonucleoside 5'-triphosphate = RNA(n+1) + diphosphate</text>
        <dbReference type="Rhea" id="RHEA:21248"/>
        <dbReference type="Rhea" id="RHEA-COMP:14527"/>
        <dbReference type="Rhea" id="RHEA-COMP:17342"/>
        <dbReference type="ChEBI" id="CHEBI:33019"/>
        <dbReference type="ChEBI" id="CHEBI:61557"/>
        <dbReference type="ChEBI" id="CHEBI:140395"/>
        <dbReference type="EC" id="2.7.7.6"/>
    </reaction>
</comment>